<protein>
    <submittedName>
        <fullName evidence="3">Alpha-1,3-mannosyltransferase (Alg3)</fullName>
    </submittedName>
</protein>
<dbReference type="GO" id="GO:0033617">
    <property type="term" value="P:mitochondrial respiratory chain complex IV assembly"/>
    <property type="evidence" value="ECO:0007669"/>
    <property type="project" value="TreeGrafter"/>
</dbReference>
<dbReference type="Proteomes" id="UP001201980">
    <property type="component" value="Unassembled WGS sequence"/>
</dbReference>
<dbReference type="GO" id="GO:0005759">
    <property type="term" value="C:mitochondrial matrix"/>
    <property type="evidence" value="ECO:0007669"/>
    <property type="project" value="TreeGrafter"/>
</dbReference>
<dbReference type="PANTHER" id="PTHR40020:SF1">
    <property type="entry name" value="CYTOCHROME C OXIDASE ASSEMBLY FACTOR 2"/>
    <property type="match status" value="1"/>
</dbReference>
<dbReference type="AlphaFoldDB" id="A0AAD5S6L7"/>
<keyword evidence="4" id="KW-1185">Reference proteome</keyword>
<dbReference type="EMBL" id="JAKWBI020000001">
    <property type="protein sequence ID" value="KAJ2907387.1"/>
    <property type="molecule type" value="Genomic_DNA"/>
</dbReference>
<feature type="region of interest" description="Disordered" evidence="1">
    <location>
        <begin position="30"/>
        <end position="51"/>
    </location>
</feature>
<name>A0AAD5S6L7_9PEZI</name>
<sequence>MTSSLFATTLLASFVVVGLPHVLPCPRPATRRLDGTVTSPTFQQQQQQQQQEQVCVDENGRPLVRRRRRKCLVTDDEGAEATGVGKGGLKEGEKMPAQTRTVEMVVGVQTRQVQAKMVQFEVDKDDLLPSGDGGVGKRECPIPKPGGIIGDILGFRKNKEKGPTSSPQPPASHSSPSIREVLEKPSDGGSSATRTRS</sequence>
<accession>A0AAD5S6L7</accession>
<feature type="signal peptide" evidence="2">
    <location>
        <begin position="1"/>
        <end position="20"/>
    </location>
</feature>
<evidence type="ECO:0000256" key="1">
    <source>
        <dbReference type="SAM" id="MobiDB-lite"/>
    </source>
</evidence>
<evidence type="ECO:0000313" key="3">
    <source>
        <dbReference type="EMBL" id="KAJ2907387.1"/>
    </source>
</evidence>
<reference evidence="3" key="1">
    <citation type="submission" date="2022-07" db="EMBL/GenBank/DDBJ databases">
        <title>Draft genome sequence of Zalerion maritima ATCC 34329, a (micro)plastics degrading marine fungus.</title>
        <authorList>
            <person name="Paco A."/>
            <person name="Goncalves M.F.M."/>
            <person name="Rocha-Santos T.A.P."/>
            <person name="Alves A."/>
        </authorList>
    </citation>
    <scope>NUCLEOTIDE SEQUENCE</scope>
    <source>
        <strain evidence="3">ATCC 34329</strain>
    </source>
</reference>
<dbReference type="PANTHER" id="PTHR40020">
    <property type="entry name" value="CYTOCHROME C OXIDASE ASSEMBLY FACTOR 2"/>
    <property type="match status" value="1"/>
</dbReference>
<organism evidence="3 4">
    <name type="scientific">Zalerion maritima</name>
    <dbReference type="NCBI Taxonomy" id="339359"/>
    <lineage>
        <taxon>Eukaryota</taxon>
        <taxon>Fungi</taxon>
        <taxon>Dikarya</taxon>
        <taxon>Ascomycota</taxon>
        <taxon>Pezizomycotina</taxon>
        <taxon>Sordariomycetes</taxon>
        <taxon>Lulworthiomycetidae</taxon>
        <taxon>Lulworthiales</taxon>
        <taxon>Lulworthiaceae</taxon>
        <taxon>Zalerion</taxon>
    </lineage>
</organism>
<feature type="compositionally biased region" description="Polar residues" evidence="1">
    <location>
        <begin position="188"/>
        <end position="197"/>
    </location>
</feature>
<feature type="chain" id="PRO_5042275202" evidence="2">
    <location>
        <begin position="21"/>
        <end position="197"/>
    </location>
</feature>
<gene>
    <name evidence="3" type="ORF">MKZ38_003244</name>
</gene>
<proteinExistence type="predicted"/>
<comment type="caution">
    <text evidence="3">The sequence shown here is derived from an EMBL/GenBank/DDBJ whole genome shotgun (WGS) entry which is preliminary data.</text>
</comment>
<keyword evidence="2" id="KW-0732">Signal</keyword>
<evidence type="ECO:0000313" key="4">
    <source>
        <dbReference type="Proteomes" id="UP001201980"/>
    </source>
</evidence>
<feature type="region of interest" description="Disordered" evidence="1">
    <location>
        <begin position="125"/>
        <end position="197"/>
    </location>
</feature>
<evidence type="ECO:0000256" key="2">
    <source>
        <dbReference type="SAM" id="SignalP"/>
    </source>
</evidence>